<dbReference type="STRING" id="1449976.KALB_648"/>
<keyword evidence="3" id="KW-1185">Reference proteome</keyword>
<sequence length="400" mass="42549">MAHRILVVGAGQAGLTFALLALRAGHEVTVATDRSPEQVAAGPPMSTQLQWSPSLAVERAHGLDHWQDKAPQVTHLAAAVRGRTPMAWRGALAAPAQSVDQRVKFPRLMGEVDEHPRGRLHVGPLGVAAVDALALRLRSDLVVVTAGRGELGALFPVRAEHTPHSAPQRQLALVYLADEVVDTAACAAIPPYGEVFTVPLWSADGPARGLMIEAYVGGPWDVFRGITDPVELRARMLGLLRESAPSEHDRVRSLPLTDPTAGLSGAVVPRVAHPVTTLPSGRLVWGLGDVVARSDPLSGQGANSAVHMAAHYVEALGDDLSAPRLTSVFDAYWDRYGHAAAQFGHAITAPSQPHVRRVMAAAVRHPEAAAMLARSYERPDVAMTWMGSPSRTDELLAGLT</sequence>
<dbReference type="HOGENOM" id="CLU_033694_0_0_11"/>
<evidence type="ECO:0000313" key="2">
    <source>
        <dbReference type="EMBL" id="AHH94023.1"/>
    </source>
</evidence>
<name>W5VYM7_9PSEU</name>
<dbReference type="InterPro" id="IPR041654">
    <property type="entry name" value="StyA_sbd"/>
</dbReference>
<dbReference type="PATRIC" id="fig|1449976.3.peg.657"/>
<dbReference type="SUPFAM" id="SSF51905">
    <property type="entry name" value="FAD/NAD(P)-binding domain"/>
    <property type="match status" value="1"/>
</dbReference>
<dbReference type="RefSeq" id="WP_025354294.1">
    <property type="nucleotide sequence ID" value="NZ_CP007155.1"/>
</dbReference>
<evidence type="ECO:0000313" key="3">
    <source>
        <dbReference type="Proteomes" id="UP000019225"/>
    </source>
</evidence>
<dbReference type="KEGG" id="kal:KALB_648"/>
<gene>
    <name evidence="2" type="ORF">KALB_648</name>
</gene>
<dbReference type="EMBL" id="CP007155">
    <property type="protein sequence ID" value="AHH94023.1"/>
    <property type="molecule type" value="Genomic_DNA"/>
</dbReference>
<dbReference type="Gene3D" id="3.50.50.60">
    <property type="entry name" value="FAD/NAD(P)-binding domain"/>
    <property type="match status" value="2"/>
</dbReference>
<dbReference type="Pfam" id="PF17885">
    <property type="entry name" value="Smoa_sbd"/>
    <property type="match status" value="1"/>
</dbReference>
<dbReference type="AlphaFoldDB" id="W5VYM7"/>
<feature type="domain" description="Styrene monooxygenase StyA putative substrate binding" evidence="1">
    <location>
        <begin position="147"/>
        <end position="250"/>
    </location>
</feature>
<accession>W5VYM7</accession>
<organism evidence="2 3">
    <name type="scientific">Kutzneria albida DSM 43870</name>
    <dbReference type="NCBI Taxonomy" id="1449976"/>
    <lineage>
        <taxon>Bacteria</taxon>
        <taxon>Bacillati</taxon>
        <taxon>Actinomycetota</taxon>
        <taxon>Actinomycetes</taxon>
        <taxon>Pseudonocardiales</taxon>
        <taxon>Pseudonocardiaceae</taxon>
        <taxon>Kutzneria</taxon>
    </lineage>
</organism>
<evidence type="ECO:0000259" key="1">
    <source>
        <dbReference type="Pfam" id="PF17885"/>
    </source>
</evidence>
<proteinExistence type="predicted"/>
<dbReference type="Proteomes" id="UP000019225">
    <property type="component" value="Chromosome"/>
</dbReference>
<dbReference type="PRINTS" id="PR00420">
    <property type="entry name" value="RNGMNOXGNASE"/>
</dbReference>
<protein>
    <recommendedName>
        <fullName evidence="1">Styrene monooxygenase StyA putative substrate binding domain-containing protein</fullName>
    </recommendedName>
</protein>
<dbReference type="eggNOG" id="COG0654">
    <property type="taxonomic scope" value="Bacteria"/>
</dbReference>
<reference evidence="2 3" key="1">
    <citation type="journal article" date="2014" name="BMC Genomics">
        <title>Complete genome sequence of producer of the glycopeptide antibiotic Aculeximycin Kutzneria albida DSM 43870T, a representative of minor genus of Pseudonocardiaceae.</title>
        <authorList>
            <person name="Rebets Y."/>
            <person name="Tokovenko B."/>
            <person name="Lushchyk I."/>
            <person name="Ruckert C."/>
            <person name="Zaburannyi N."/>
            <person name="Bechthold A."/>
            <person name="Kalinowski J."/>
            <person name="Luzhetskyy A."/>
        </authorList>
    </citation>
    <scope>NUCLEOTIDE SEQUENCE [LARGE SCALE GENOMIC DNA]</scope>
    <source>
        <strain evidence="2">DSM 43870</strain>
    </source>
</reference>
<dbReference type="OrthoDB" id="3414915at2"/>
<dbReference type="Gene3D" id="3.30.9.40">
    <property type="match status" value="1"/>
</dbReference>
<dbReference type="InterPro" id="IPR036188">
    <property type="entry name" value="FAD/NAD-bd_sf"/>
</dbReference>